<dbReference type="AlphaFoldDB" id="B1ZQY5"/>
<name>B1ZQY5_OPITP</name>
<keyword evidence="2" id="KW-1185">Reference proteome</keyword>
<dbReference type="RefSeq" id="WP_012373190.1">
    <property type="nucleotide sequence ID" value="NC_010571.1"/>
</dbReference>
<dbReference type="HOGENOM" id="CLU_653523_0_0_0"/>
<dbReference type="STRING" id="452637.Oter_0362"/>
<evidence type="ECO:0000313" key="2">
    <source>
        <dbReference type="Proteomes" id="UP000007013"/>
    </source>
</evidence>
<dbReference type="KEGG" id="ote:Oter_0362"/>
<sequence>MIALPVFLPNRRLDFTATGDVLDPATNQSVGRWSAESSNEPEHNSLVFFDDAGARQVIRVHYGFNDRNQLTVSLLPADGVVTEKSEATFNGWIAIDDEHDVIYSLADGPNSDTGQVIVVYGDLRFDGPKQLVVDMTGGDQTSITSDASVPLAAEQNTDVALAGRDLLVFHASTTNTFGEVTAHRPAEIKFAGQWKLWPEGLRFECSAEGDLKNPDLMLSLKGRCKAVAAGLEFRLKDGDAQALLVVEGKHTYDAGSATWSIAVGYNQLAEPAQRIKASAKGKIMHTSKAGNLLTIEGSLSYQGDGGAAGTLELAIDAEYEFAGGKLVFKAVANWAGSKLSYDLQLGGELTVRGGKLVFDVSYSATNTASVTVNYTGSDDDFLRFFNVSLKRDASGKIKAGVKFGIELSYINGVQVSRKVR</sequence>
<accession>B1ZQY5</accession>
<proteinExistence type="predicted"/>
<protein>
    <submittedName>
        <fullName evidence="1">Uncharacterized protein</fullName>
    </submittedName>
</protein>
<dbReference type="Proteomes" id="UP000007013">
    <property type="component" value="Chromosome"/>
</dbReference>
<evidence type="ECO:0000313" key="1">
    <source>
        <dbReference type="EMBL" id="ACB73652.1"/>
    </source>
</evidence>
<dbReference type="EMBL" id="CP001032">
    <property type="protein sequence ID" value="ACB73652.1"/>
    <property type="molecule type" value="Genomic_DNA"/>
</dbReference>
<reference evidence="1 2" key="1">
    <citation type="journal article" date="2011" name="J. Bacteriol.">
        <title>Genome sequence of the verrucomicrobium Opitutus terrae PB90-1, an abundant inhabitant of rice paddy soil ecosystems.</title>
        <authorList>
            <person name="van Passel M.W."/>
            <person name="Kant R."/>
            <person name="Palva A."/>
            <person name="Copeland A."/>
            <person name="Lucas S."/>
            <person name="Lapidus A."/>
            <person name="Glavina del Rio T."/>
            <person name="Pitluck S."/>
            <person name="Goltsman E."/>
            <person name="Clum A."/>
            <person name="Sun H."/>
            <person name="Schmutz J."/>
            <person name="Larimer F.W."/>
            <person name="Land M.L."/>
            <person name="Hauser L."/>
            <person name="Kyrpides N."/>
            <person name="Mikhailova N."/>
            <person name="Richardson P.P."/>
            <person name="Janssen P.H."/>
            <person name="de Vos W.M."/>
            <person name="Smidt H."/>
        </authorList>
    </citation>
    <scope>NUCLEOTIDE SEQUENCE [LARGE SCALE GENOMIC DNA]</scope>
    <source>
        <strain evidence="2">DSM 11246 / JCM 15787 / PB90-1</strain>
    </source>
</reference>
<gene>
    <name evidence="1" type="ordered locus">Oter_0362</name>
</gene>
<organism evidence="1 2">
    <name type="scientific">Opitutus terrae (strain DSM 11246 / JCM 15787 / PB90-1)</name>
    <dbReference type="NCBI Taxonomy" id="452637"/>
    <lineage>
        <taxon>Bacteria</taxon>
        <taxon>Pseudomonadati</taxon>
        <taxon>Verrucomicrobiota</taxon>
        <taxon>Opitutia</taxon>
        <taxon>Opitutales</taxon>
        <taxon>Opitutaceae</taxon>
        <taxon>Opitutus</taxon>
    </lineage>
</organism>